<gene>
    <name evidence="5" type="ORF">BKA23_1214</name>
</gene>
<dbReference type="PANTHER" id="PTHR21599:SF0">
    <property type="entry name" value="GLYCERATE KINASE"/>
    <property type="match status" value="1"/>
</dbReference>
<dbReference type="Pfam" id="PF02595">
    <property type="entry name" value="Gly_kinase"/>
    <property type="match status" value="1"/>
</dbReference>
<evidence type="ECO:0000313" key="5">
    <source>
        <dbReference type="EMBL" id="TWE12408.1"/>
    </source>
</evidence>
<dbReference type="GO" id="GO:0031388">
    <property type="term" value="P:organic acid phosphorylation"/>
    <property type="evidence" value="ECO:0007669"/>
    <property type="project" value="UniProtKB-UniRule"/>
</dbReference>
<dbReference type="InterPro" id="IPR018197">
    <property type="entry name" value="Glycerate_kinase_RE-like"/>
</dbReference>
<protein>
    <submittedName>
        <fullName evidence="5">Glycerate kinase</fullName>
    </submittedName>
</protein>
<dbReference type="AlphaFoldDB" id="A0A561E9W8"/>
<keyword evidence="2 4" id="KW-0808">Transferase</keyword>
<evidence type="ECO:0000256" key="1">
    <source>
        <dbReference type="ARBA" id="ARBA00006284"/>
    </source>
</evidence>
<sequence>MRVVLAVDKFKGSMPASAVARHLATGMTRERSGLDVVELPIADGGDGTVDAAVAAGYRRVPVTTTGPTGAVVSASYAMLGARAVVELASTCGLQLLPAGGSAPMTASSRGVGEAIRAAVEAGAREVVVGLGGSASTDGGAGMLQALGAALHDEDGGDIAPGGAGLAAIARIDLSGVHDLLRDVRLIVASDVSNPLLGDDGAAAIYAPQKGADPEQVRVLELALTRFSNVLAATAGIGEIASQAVTFAGAGAAGGCGYAALLIGAAFRPGIDVVLELCDLATVLDGADLVVTGEGSVDRQSLNGKAPIGVARAAATAHVPVVVVGGRIELDHETLAEHGIQAAYAVIDLAPDAETSMRDPGPYLERIGAAIIHDRRTS</sequence>
<dbReference type="Proteomes" id="UP000318297">
    <property type="component" value="Unassembled WGS sequence"/>
</dbReference>
<accession>A0A561E9W8</accession>
<dbReference type="OrthoDB" id="9774290at2"/>
<organism evidence="5 6">
    <name type="scientific">Rudaeicoccus suwonensis</name>
    <dbReference type="NCBI Taxonomy" id="657409"/>
    <lineage>
        <taxon>Bacteria</taxon>
        <taxon>Bacillati</taxon>
        <taxon>Actinomycetota</taxon>
        <taxon>Actinomycetes</taxon>
        <taxon>Micrococcales</taxon>
        <taxon>Dermacoccaceae</taxon>
        <taxon>Rudaeicoccus</taxon>
    </lineage>
</organism>
<comment type="similarity">
    <text evidence="1 4">Belongs to the glycerate kinase type-1 family.</text>
</comment>
<dbReference type="InterPro" id="IPR004381">
    <property type="entry name" value="Glycerate_kinase"/>
</dbReference>
<name>A0A561E9W8_9MICO</name>
<keyword evidence="6" id="KW-1185">Reference proteome</keyword>
<dbReference type="PANTHER" id="PTHR21599">
    <property type="entry name" value="GLYCERATE KINASE"/>
    <property type="match status" value="1"/>
</dbReference>
<evidence type="ECO:0000256" key="4">
    <source>
        <dbReference type="PIRNR" id="PIRNR006078"/>
    </source>
</evidence>
<dbReference type="PIRSF" id="PIRSF006078">
    <property type="entry name" value="GlxK"/>
    <property type="match status" value="1"/>
</dbReference>
<dbReference type="NCBIfam" id="TIGR00045">
    <property type="entry name" value="glycerate kinase"/>
    <property type="match status" value="1"/>
</dbReference>
<evidence type="ECO:0000256" key="3">
    <source>
        <dbReference type="ARBA" id="ARBA00022777"/>
    </source>
</evidence>
<reference evidence="5 6" key="1">
    <citation type="submission" date="2019-06" db="EMBL/GenBank/DDBJ databases">
        <title>Sequencing the genomes of 1000 actinobacteria strains.</title>
        <authorList>
            <person name="Klenk H.-P."/>
        </authorList>
    </citation>
    <scope>NUCLEOTIDE SEQUENCE [LARGE SCALE GENOMIC DNA]</scope>
    <source>
        <strain evidence="5 6">DSM 19560</strain>
    </source>
</reference>
<dbReference type="InterPro" id="IPR036129">
    <property type="entry name" value="Glycerate_kinase_sf"/>
</dbReference>
<comment type="caution">
    <text evidence="5">The sequence shown here is derived from an EMBL/GenBank/DDBJ whole genome shotgun (WGS) entry which is preliminary data.</text>
</comment>
<dbReference type="RefSeq" id="WP_145226399.1">
    <property type="nucleotide sequence ID" value="NZ_VIVQ01000001.1"/>
</dbReference>
<keyword evidence="3 4" id="KW-0418">Kinase</keyword>
<proteinExistence type="inferred from homology"/>
<dbReference type="Gene3D" id="3.40.50.10350">
    <property type="entry name" value="Glycerate kinase, domain 1"/>
    <property type="match status" value="1"/>
</dbReference>
<evidence type="ECO:0000313" key="6">
    <source>
        <dbReference type="Proteomes" id="UP000318297"/>
    </source>
</evidence>
<dbReference type="InterPro" id="IPR018193">
    <property type="entry name" value="Glyc_kinase_flavodox-like_fold"/>
</dbReference>
<dbReference type="SUPFAM" id="SSF110738">
    <property type="entry name" value="Glycerate kinase I"/>
    <property type="match status" value="1"/>
</dbReference>
<dbReference type="Gene3D" id="3.90.1510.10">
    <property type="entry name" value="Glycerate kinase, domain 2"/>
    <property type="match status" value="1"/>
</dbReference>
<dbReference type="EMBL" id="VIVQ01000001">
    <property type="protein sequence ID" value="TWE12408.1"/>
    <property type="molecule type" value="Genomic_DNA"/>
</dbReference>
<dbReference type="GO" id="GO:0008887">
    <property type="term" value="F:glycerate kinase activity"/>
    <property type="evidence" value="ECO:0007669"/>
    <property type="project" value="UniProtKB-UniRule"/>
</dbReference>
<evidence type="ECO:0000256" key="2">
    <source>
        <dbReference type="ARBA" id="ARBA00022679"/>
    </source>
</evidence>